<dbReference type="Gene3D" id="1.20.140.10">
    <property type="entry name" value="Butyryl-CoA Dehydrogenase, subunit A, domain 3"/>
    <property type="match status" value="1"/>
</dbReference>
<dbReference type="RefSeq" id="WP_196196999.1">
    <property type="nucleotide sequence ID" value="NZ_JADPRT010000013.1"/>
</dbReference>
<dbReference type="SUPFAM" id="SSF47203">
    <property type="entry name" value="Acyl-CoA dehydrogenase C-terminal domain-like"/>
    <property type="match status" value="1"/>
</dbReference>
<evidence type="ECO:0000256" key="4">
    <source>
        <dbReference type="ARBA" id="ARBA00022827"/>
    </source>
</evidence>
<evidence type="ECO:0000256" key="3">
    <source>
        <dbReference type="ARBA" id="ARBA00022630"/>
    </source>
</evidence>
<dbReference type="Gene3D" id="2.40.110.10">
    <property type="entry name" value="Butyryl-CoA Dehydrogenase, subunit A, domain 2"/>
    <property type="match status" value="1"/>
</dbReference>
<name>A0A931FFQ0_9ACTN</name>
<evidence type="ECO:0000259" key="9">
    <source>
        <dbReference type="Pfam" id="PF02771"/>
    </source>
</evidence>
<dbReference type="PANTHER" id="PTHR43884:SF12">
    <property type="entry name" value="ISOVALERYL-COA DEHYDROGENASE, MITOCHONDRIAL-RELATED"/>
    <property type="match status" value="1"/>
</dbReference>
<dbReference type="PANTHER" id="PTHR43884">
    <property type="entry name" value="ACYL-COA DEHYDROGENASE"/>
    <property type="match status" value="1"/>
</dbReference>
<evidence type="ECO:0000256" key="5">
    <source>
        <dbReference type="RuleBase" id="RU362125"/>
    </source>
</evidence>
<dbReference type="InterPro" id="IPR036250">
    <property type="entry name" value="AcylCo_DH-like_C"/>
</dbReference>
<reference evidence="10" key="1">
    <citation type="submission" date="2020-11" db="EMBL/GenBank/DDBJ databases">
        <title>Isolation and identification of active actinomycetes.</title>
        <authorList>
            <person name="Yu B."/>
        </authorList>
    </citation>
    <scope>NUCLEOTIDE SEQUENCE</scope>
    <source>
        <strain evidence="10">NEAU-YB345</strain>
    </source>
</reference>
<dbReference type="InterPro" id="IPR009075">
    <property type="entry name" value="AcylCo_DH/oxidase_C"/>
</dbReference>
<evidence type="ECO:0000256" key="6">
    <source>
        <dbReference type="SAM" id="MobiDB-lite"/>
    </source>
</evidence>
<dbReference type="InterPro" id="IPR006091">
    <property type="entry name" value="Acyl-CoA_Oxase/DH_mid-dom"/>
</dbReference>
<evidence type="ECO:0000259" key="8">
    <source>
        <dbReference type="Pfam" id="PF02770"/>
    </source>
</evidence>
<accession>A0A931FFQ0</accession>
<proteinExistence type="inferred from homology"/>
<dbReference type="EMBL" id="JADPRT010000013">
    <property type="protein sequence ID" value="MBF9071838.1"/>
    <property type="molecule type" value="Genomic_DNA"/>
</dbReference>
<evidence type="ECO:0000259" key="7">
    <source>
        <dbReference type="Pfam" id="PF00441"/>
    </source>
</evidence>
<evidence type="ECO:0000256" key="2">
    <source>
        <dbReference type="ARBA" id="ARBA00009347"/>
    </source>
</evidence>
<protein>
    <submittedName>
        <fullName evidence="10">Acyl-CoA/acyl-ACP dehydrogenase</fullName>
    </submittedName>
</protein>
<dbReference type="Gene3D" id="1.10.540.10">
    <property type="entry name" value="Acyl-CoA dehydrogenase/oxidase, N-terminal domain"/>
    <property type="match status" value="1"/>
</dbReference>
<sequence length="432" mass="46328">MPAPHPAAAPEQLAEVYEKLRAEVRAFAETEVAPAVERMESTKAIEEDLVREAGRRGWIGVTIAPEYGGMGLRHRAKALIIEEISRVSAAMGAAVQASQLGTSMIQHLGSPEQHERWLPQVAAGDILPTIAVTEPGSGSHVLGMTSTARRNGDHYLVNGSKIFVGNSHLGGPHCTVVRTGPGSNGLTAFVIEGDAQGLTVPNPPGTLGLHGFSFGELRFTDCRVPVANRLRVEGDGLEAAYSSSLLYGRLNLAAVALGIQQALVENTAAYTTATTRYGKPLADQSTVHQRLGAMQAHLLVTRTLVYDAANRLDRGEECDAEVMATKLEATENVLASANLAMQCLGGAALLTEHPIQRLLRDAHHIEAPAGTSDIQRLRLADDLLDRTKGPQWSARYPQTLTAPQPSPRQEDAVVRPLRRRLPLFTRTGNDAS</sequence>
<dbReference type="GO" id="GO:0003995">
    <property type="term" value="F:acyl-CoA dehydrogenase activity"/>
    <property type="evidence" value="ECO:0007669"/>
    <property type="project" value="TreeGrafter"/>
</dbReference>
<dbReference type="AlphaFoldDB" id="A0A931FFQ0"/>
<dbReference type="InterPro" id="IPR046373">
    <property type="entry name" value="Acyl-CoA_Oxase/DH_mid-dom_sf"/>
</dbReference>
<keyword evidence="4 5" id="KW-0274">FAD</keyword>
<dbReference type="InterPro" id="IPR013786">
    <property type="entry name" value="AcylCoA_DH/ox_N"/>
</dbReference>
<dbReference type="InterPro" id="IPR009100">
    <property type="entry name" value="AcylCoA_DH/oxidase_NM_dom_sf"/>
</dbReference>
<feature type="domain" description="Acyl-CoA oxidase/dehydrogenase middle" evidence="8">
    <location>
        <begin position="130"/>
        <end position="222"/>
    </location>
</feature>
<dbReference type="Proteomes" id="UP000657385">
    <property type="component" value="Unassembled WGS sequence"/>
</dbReference>
<dbReference type="GO" id="GO:0050660">
    <property type="term" value="F:flavin adenine dinucleotide binding"/>
    <property type="evidence" value="ECO:0007669"/>
    <property type="project" value="InterPro"/>
</dbReference>
<comment type="caution">
    <text evidence="10">The sequence shown here is derived from an EMBL/GenBank/DDBJ whole genome shotgun (WGS) entry which is preliminary data.</text>
</comment>
<gene>
    <name evidence="10" type="ORF">I2501_27825</name>
</gene>
<dbReference type="Pfam" id="PF00441">
    <property type="entry name" value="Acyl-CoA_dh_1"/>
    <property type="match status" value="1"/>
</dbReference>
<comment type="cofactor">
    <cofactor evidence="1 5">
        <name>FAD</name>
        <dbReference type="ChEBI" id="CHEBI:57692"/>
    </cofactor>
</comment>
<keyword evidence="3 5" id="KW-0285">Flavoprotein</keyword>
<organism evidence="10 11">
    <name type="scientific">Streptacidiphilus fuscans</name>
    <dbReference type="NCBI Taxonomy" id="2789292"/>
    <lineage>
        <taxon>Bacteria</taxon>
        <taxon>Bacillati</taxon>
        <taxon>Actinomycetota</taxon>
        <taxon>Actinomycetes</taxon>
        <taxon>Kitasatosporales</taxon>
        <taxon>Streptomycetaceae</taxon>
        <taxon>Streptacidiphilus</taxon>
    </lineage>
</organism>
<evidence type="ECO:0000313" key="11">
    <source>
        <dbReference type="Proteomes" id="UP000657385"/>
    </source>
</evidence>
<dbReference type="Pfam" id="PF02770">
    <property type="entry name" value="Acyl-CoA_dh_M"/>
    <property type="match status" value="1"/>
</dbReference>
<dbReference type="InterPro" id="IPR037069">
    <property type="entry name" value="AcylCoA_DH/ox_N_sf"/>
</dbReference>
<dbReference type="Pfam" id="PF02771">
    <property type="entry name" value="Acyl-CoA_dh_N"/>
    <property type="match status" value="1"/>
</dbReference>
<dbReference type="SUPFAM" id="SSF56645">
    <property type="entry name" value="Acyl-CoA dehydrogenase NM domain-like"/>
    <property type="match status" value="1"/>
</dbReference>
<keyword evidence="11" id="KW-1185">Reference proteome</keyword>
<comment type="similarity">
    <text evidence="2 5">Belongs to the acyl-CoA dehydrogenase family.</text>
</comment>
<feature type="region of interest" description="Disordered" evidence="6">
    <location>
        <begin position="389"/>
        <end position="413"/>
    </location>
</feature>
<evidence type="ECO:0000313" key="10">
    <source>
        <dbReference type="EMBL" id="MBF9071838.1"/>
    </source>
</evidence>
<evidence type="ECO:0000256" key="1">
    <source>
        <dbReference type="ARBA" id="ARBA00001974"/>
    </source>
</evidence>
<keyword evidence="5" id="KW-0560">Oxidoreductase</keyword>
<dbReference type="FunFam" id="1.10.540.10:FF:000026">
    <property type="entry name" value="Acyl-CoA dehydrogenase medium chain"/>
    <property type="match status" value="1"/>
</dbReference>
<feature type="domain" description="Acyl-CoA dehydrogenase/oxidase N-terminal" evidence="9">
    <location>
        <begin position="18"/>
        <end position="125"/>
    </location>
</feature>
<feature type="domain" description="Acyl-CoA dehydrogenase/oxidase C-terminal" evidence="7">
    <location>
        <begin position="234"/>
        <end position="383"/>
    </location>
</feature>